<dbReference type="AlphaFoldDB" id="A0A6B9DDD3"/>
<keyword evidence="8" id="KW-0521">NADP</keyword>
<feature type="domain" description="NAD(P)H-quinone oxidoreductase subunit 2 N-terminal" evidence="19">
    <location>
        <begin position="18"/>
        <end position="117"/>
    </location>
</feature>
<dbReference type="GO" id="GO:0050136">
    <property type="term" value="F:NADH dehydrogenase (quinone) (non-electrogenic) activity"/>
    <property type="evidence" value="ECO:0007669"/>
    <property type="project" value="UniProtKB-UniRule"/>
</dbReference>
<dbReference type="Pfam" id="PF00361">
    <property type="entry name" value="Proton_antipo_M"/>
    <property type="match status" value="1"/>
</dbReference>
<keyword evidence="14 17" id="KW-0472">Membrane</keyword>
<reference evidence="20" key="1">
    <citation type="submission" date="2019-08" db="EMBL/GenBank/DDBJ databases">
        <title>Complete chloroplast genome sequence of Avicennia marina.</title>
        <authorList>
            <person name="Wu H."/>
        </authorList>
    </citation>
    <scope>NUCLEOTIDE SEQUENCE</scope>
</reference>
<comment type="catalytic activity">
    <reaction evidence="17">
        <text>a quinone + NADH + 5 H(+)(in) = a quinol + NAD(+) + 4 H(+)(out)</text>
        <dbReference type="Rhea" id="RHEA:57888"/>
        <dbReference type="ChEBI" id="CHEBI:15378"/>
        <dbReference type="ChEBI" id="CHEBI:24646"/>
        <dbReference type="ChEBI" id="CHEBI:57540"/>
        <dbReference type="ChEBI" id="CHEBI:57945"/>
        <dbReference type="ChEBI" id="CHEBI:132124"/>
    </reaction>
</comment>
<feature type="transmembrane region" description="Helical" evidence="17">
    <location>
        <begin position="480"/>
        <end position="505"/>
    </location>
</feature>
<evidence type="ECO:0000256" key="7">
    <source>
        <dbReference type="ARBA" id="ARBA00022719"/>
    </source>
</evidence>
<comment type="subunit">
    <text evidence="17">NDH-1 is composed of 14 different subunits. Subunits NuoA, H, J, K, L, M, N constitute the membrane sector of the complex.</text>
</comment>
<dbReference type="GeneID" id="54625935"/>
<evidence type="ECO:0000256" key="3">
    <source>
        <dbReference type="ARBA" id="ARBA00022448"/>
    </source>
</evidence>
<keyword evidence="5 20" id="KW-0934">Plastid</keyword>
<sequence length="510" mass="56677">MIWHVQNENFILDSTRIFMKAFHLLLFDGSLIFPECILIFGLILLLMIDSTSDQKDIPWFYFISSTSLVMSITALLFRWREEPMISFSGNFQTNNFNEIFQFLILLCSTLCIPLSVEYIECTEMAITEFLLFVLTATLGGMFLCGANDLITIFVAPECFSLCSYLLSGYTKKDVRSNEATMKYLLMGGASSSILVHGFSWLYGLSGGEIELQEIVNGLINTQMYNSPGISIALIFITVGIGFKLSPAPSHQWTPDVYEGSPTPVVAFLSVTSKVAASASATRIFDIPFYFSSNEWHLLMEILAILSMILGNIIAITQTSMKRMLAYSSIGQIGYVIIGIIVGDSNDGYASMITYMLFYISMNLGTFACIVLFGLRTGTDNIRDYAGLYTKDPFLALSLALCLLSLGGLPPLAGFFGKLYLFWCGWQAGLYSLVLIGLLTSVVSIYYYLKIIKLLMTGRNQEITPHVRNYRRSPLRSNNSIELSMIVCVIASTIPGISMNPIIAIAQDTLF</sequence>
<evidence type="ECO:0000256" key="9">
    <source>
        <dbReference type="ARBA" id="ARBA00022957"/>
    </source>
</evidence>
<dbReference type="GO" id="GO:0009535">
    <property type="term" value="C:chloroplast thylakoid membrane"/>
    <property type="evidence" value="ECO:0007669"/>
    <property type="project" value="UniProtKB-SubCell"/>
</dbReference>
<keyword evidence="17" id="KW-1003">Cell membrane</keyword>
<evidence type="ECO:0000256" key="12">
    <source>
        <dbReference type="ARBA" id="ARBA00023027"/>
    </source>
</evidence>
<feature type="transmembrane region" description="Helical" evidence="17">
    <location>
        <begin position="393"/>
        <end position="415"/>
    </location>
</feature>
<feature type="transmembrane region" description="Helical" evidence="17">
    <location>
        <begin position="126"/>
        <end position="143"/>
    </location>
</feature>
<dbReference type="EMBL" id="MT108381">
    <property type="protein sequence ID" value="QIZ11401.1"/>
    <property type="molecule type" value="Genomic_DNA"/>
</dbReference>
<evidence type="ECO:0000256" key="14">
    <source>
        <dbReference type="ARBA" id="ARBA00023136"/>
    </source>
</evidence>
<accession>A0A6B9DDD3</accession>
<dbReference type="InterPro" id="IPR045693">
    <property type="entry name" value="Ndh2_N"/>
</dbReference>
<organism evidence="20">
    <name type="scientific">Avicennia marina</name>
    <name type="common">Grey mangrove</name>
    <name type="synonym">Sceura marina</name>
    <dbReference type="NCBI Taxonomy" id="82927"/>
    <lineage>
        <taxon>Eukaryota</taxon>
        <taxon>Viridiplantae</taxon>
        <taxon>Streptophyta</taxon>
        <taxon>Embryophyta</taxon>
        <taxon>Tracheophyta</taxon>
        <taxon>Spermatophyta</taxon>
        <taxon>Magnoliopsida</taxon>
        <taxon>eudicotyledons</taxon>
        <taxon>Gunneridae</taxon>
        <taxon>Pentapetalae</taxon>
        <taxon>asterids</taxon>
        <taxon>lamiids</taxon>
        <taxon>Lamiales</taxon>
        <taxon>Acanthaceae</taxon>
        <taxon>Avicennioideae</taxon>
        <taxon>Avicennia</taxon>
    </lineage>
</organism>
<keyword evidence="3 17" id="KW-0813">Transport</keyword>
<feature type="domain" description="NADH:quinone oxidoreductase/Mrp antiporter transmembrane" evidence="18">
    <location>
        <begin position="146"/>
        <end position="442"/>
    </location>
</feature>
<dbReference type="GO" id="GO:0005886">
    <property type="term" value="C:plasma membrane"/>
    <property type="evidence" value="ECO:0007669"/>
    <property type="project" value="UniProtKB-SubCell"/>
</dbReference>
<geneLocation type="plastid" evidence="20"/>
<keyword evidence="9" id="KW-0618">Plastoquinone</keyword>
<feature type="transmembrane region" description="Helical" evidence="17">
    <location>
        <begin position="323"/>
        <end position="342"/>
    </location>
</feature>
<keyword evidence="13" id="KW-0793">Thylakoid</keyword>
<feature type="transmembrane region" description="Helical" evidence="17">
    <location>
        <begin position="296"/>
        <end position="316"/>
    </location>
</feature>
<dbReference type="InterPro" id="IPR001750">
    <property type="entry name" value="ND/Mrp_TM"/>
</dbReference>
<evidence type="ECO:0000256" key="2">
    <source>
        <dbReference type="ARBA" id="ARBA00004334"/>
    </source>
</evidence>
<dbReference type="InterPro" id="IPR010096">
    <property type="entry name" value="NADH-Q_OxRdtase_suN/2"/>
</dbReference>
<dbReference type="EMBL" id="MN307164">
    <property type="protein sequence ID" value="QGX43584.1"/>
    <property type="molecule type" value="Genomic_DNA"/>
</dbReference>
<dbReference type="GO" id="GO:0042773">
    <property type="term" value="P:ATP synthesis coupled electron transport"/>
    <property type="evidence" value="ECO:0007669"/>
    <property type="project" value="InterPro"/>
</dbReference>
<dbReference type="PANTHER" id="PTHR22773">
    <property type="entry name" value="NADH DEHYDROGENASE"/>
    <property type="match status" value="1"/>
</dbReference>
<comment type="catalytic activity">
    <reaction evidence="16">
        <text>a plastoquinone + NADH + (n+1) H(+)(in) = a plastoquinol + NAD(+) + n H(+)(out)</text>
        <dbReference type="Rhea" id="RHEA:42608"/>
        <dbReference type="Rhea" id="RHEA-COMP:9561"/>
        <dbReference type="Rhea" id="RHEA-COMP:9562"/>
        <dbReference type="ChEBI" id="CHEBI:15378"/>
        <dbReference type="ChEBI" id="CHEBI:17757"/>
        <dbReference type="ChEBI" id="CHEBI:57540"/>
        <dbReference type="ChEBI" id="CHEBI:57945"/>
        <dbReference type="ChEBI" id="CHEBI:62192"/>
    </reaction>
</comment>
<keyword evidence="10 17" id="KW-1278">Translocase</keyword>
<gene>
    <name evidence="20" type="primary">ndhB</name>
    <name evidence="17" type="synonym">nuoN</name>
</gene>
<evidence type="ECO:0000259" key="18">
    <source>
        <dbReference type="Pfam" id="PF00361"/>
    </source>
</evidence>
<keyword evidence="11 17" id="KW-1133">Transmembrane helix</keyword>
<protein>
    <recommendedName>
        <fullName evidence="17">NADH-quinone oxidoreductase subunit N</fullName>
        <ecNumber evidence="17">7.1.1.-</ecNumber>
    </recommendedName>
    <alternativeName>
        <fullName evidence="17">NADH dehydrogenase I subunit N</fullName>
    </alternativeName>
    <alternativeName>
        <fullName evidence="17">NDH-1 subunit N</fullName>
    </alternativeName>
</protein>
<dbReference type="GO" id="GO:0008137">
    <property type="term" value="F:NADH dehydrogenase (ubiquinone) activity"/>
    <property type="evidence" value="ECO:0007669"/>
    <property type="project" value="InterPro"/>
</dbReference>
<dbReference type="Pfam" id="PF19530">
    <property type="entry name" value="Ndh2_N"/>
    <property type="match status" value="1"/>
</dbReference>
<feature type="transmembrane region" description="Helical" evidence="17">
    <location>
        <begin position="223"/>
        <end position="244"/>
    </location>
</feature>
<evidence type="ECO:0000256" key="15">
    <source>
        <dbReference type="ARBA" id="ARBA00047726"/>
    </source>
</evidence>
<dbReference type="RefSeq" id="YP_009772906.1">
    <property type="nucleotide sequence ID" value="NC_047414.1"/>
</dbReference>
<evidence type="ECO:0000256" key="6">
    <source>
        <dbReference type="ARBA" id="ARBA00022692"/>
    </source>
</evidence>
<dbReference type="RefSeq" id="YP_009772921.1">
    <property type="nucleotide sequence ID" value="NC_047414.1"/>
</dbReference>
<feature type="transmembrane region" description="Helical" evidence="17">
    <location>
        <begin position="181"/>
        <end position="203"/>
    </location>
</feature>
<evidence type="ECO:0000313" key="21">
    <source>
        <dbReference type="EMBL" id="QIZ11401.1"/>
    </source>
</evidence>
<dbReference type="NCBIfam" id="TIGR01770">
    <property type="entry name" value="NDH_I_N"/>
    <property type="match status" value="1"/>
</dbReference>
<dbReference type="GO" id="GO:0048038">
    <property type="term" value="F:quinone binding"/>
    <property type="evidence" value="ECO:0007669"/>
    <property type="project" value="UniProtKB-KW"/>
</dbReference>
<feature type="transmembrane region" description="Helical" evidence="17">
    <location>
        <begin position="59"/>
        <end position="79"/>
    </location>
</feature>
<keyword evidence="17" id="KW-0830">Ubiquinone</keyword>
<feature type="transmembrane region" description="Helical" evidence="17">
    <location>
        <begin position="348"/>
        <end position="372"/>
    </location>
</feature>
<keyword evidence="4 21" id="KW-0150">Chloroplast</keyword>
<name>A0A6B9DDD3_AVIMR</name>
<evidence type="ECO:0000256" key="4">
    <source>
        <dbReference type="ARBA" id="ARBA00022528"/>
    </source>
</evidence>
<dbReference type="PRINTS" id="PR01434">
    <property type="entry name" value="NADHDHGNASE5"/>
</dbReference>
<feature type="transmembrane region" description="Helical" evidence="17">
    <location>
        <begin position="99"/>
        <end position="119"/>
    </location>
</feature>
<evidence type="ECO:0000256" key="11">
    <source>
        <dbReference type="ARBA" id="ARBA00022989"/>
    </source>
</evidence>
<keyword evidence="6 17" id="KW-0812">Transmembrane</keyword>
<proteinExistence type="inferred from homology"/>
<evidence type="ECO:0000256" key="17">
    <source>
        <dbReference type="HAMAP-Rule" id="MF_00445"/>
    </source>
</evidence>
<evidence type="ECO:0000256" key="16">
    <source>
        <dbReference type="ARBA" id="ARBA00048026"/>
    </source>
</evidence>
<dbReference type="GeneID" id="54625913"/>
<comment type="subcellular location">
    <subcellularLocation>
        <location evidence="17">Cell membrane</location>
        <topology evidence="17">Multi-pass membrane protein</topology>
    </subcellularLocation>
    <subcellularLocation>
        <location evidence="1">Membrane</location>
        <topology evidence="1">Multi-pass membrane protein</topology>
    </subcellularLocation>
    <subcellularLocation>
        <location evidence="2">Plastid</location>
        <location evidence="2">Chloroplast thylakoid membrane</location>
    </subcellularLocation>
</comment>
<feature type="transmembrane region" description="Helical" evidence="17">
    <location>
        <begin position="427"/>
        <end position="448"/>
    </location>
</feature>
<evidence type="ECO:0000259" key="19">
    <source>
        <dbReference type="Pfam" id="PF19530"/>
    </source>
</evidence>
<evidence type="ECO:0000256" key="1">
    <source>
        <dbReference type="ARBA" id="ARBA00004141"/>
    </source>
</evidence>
<dbReference type="EMBL" id="MN307164">
    <property type="protein sequence ID" value="QGX43601.1"/>
    <property type="molecule type" value="Genomic_DNA"/>
</dbReference>
<feature type="transmembrane region" description="Helical" evidence="17">
    <location>
        <begin position="22"/>
        <end position="47"/>
    </location>
</feature>
<comment type="catalytic activity">
    <reaction evidence="15">
        <text>a plastoquinone + NADPH + (n+1) H(+)(in) = a plastoquinol + NADP(+) + n H(+)(out)</text>
        <dbReference type="Rhea" id="RHEA:42612"/>
        <dbReference type="Rhea" id="RHEA-COMP:9561"/>
        <dbReference type="Rhea" id="RHEA-COMP:9562"/>
        <dbReference type="ChEBI" id="CHEBI:15378"/>
        <dbReference type="ChEBI" id="CHEBI:17757"/>
        <dbReference type="ChEBI" id="CHEBI:57783"/>
        <dbReference type="ChEBI" id="CHEBI:58349"/>
        <dbReference type="ChEBI" id="CHEBI:62192"/>
    </reaction>
</comment>
<dbReference type="HAMAP" id="MF_00445">
    <property type="entry name" value="NDH1_NuoN_1"/>
    <property type="match status" value="1"/>
</dbReference>
<dbReference type="EC" id="7.1.1.-" evidence="17"/>
<dbReference type="EMBL" id="MT108381">
    <property type="protein sequence ID" value="QIZ11402.1"/>
    <property type="molecule type" value="Genomic_DNA"/>
</dbReference>
<keyword evidence="12 17" id="KW-0520">NAD</keyword>
<comment type="function">
    <text evidence="17">NDH-1 shuttles electrons from NADH, via FMN and iron-sulfur (Fe-S) centers, to quinones in the respiratory chain. The immediate electron acceptor for the enzyme in this species is believed to be ubiquinone. Couples the redox reaction to proton translocation (for every two electrons transferred, four hydrogen ions are translocated across the cytoplasmic membrane), and thus conserves the redox energy in a proton gradient.</text>
</comment>
<reference evidence="21" key="2">
    <citation type="submission" date="2020-02" db="EMBL/GenBank/DDBJ databases">
        <title>Complete Chloroplast Genome Sequence of Mangrove Species Avicennia marina: Genome Organization, Genomic Resources and Comparative Analysis.</title>
        <authorList>
            <person name="Zhu X."/>
            <person name="Li H."/>
            <person name="Ma D."/>
        </authorList>
    </citation>
    <scope>NUCLEOTIDE SEQUENCE</scope>
</reference>
<evidence type="ECO:0000256" key="8">
    <source>
        <dbReference type="ARBA" id="ARBA00022857"/>
    </source>
</evidence>
<evidence type="ECO:0000256" key="13">
    <source>
        <dbReference type="ARBA" id="ARBA00023078"/>
    </source>
</evidence>
<evidence type="ECO:0000256" key="5">
    <source>
        <dbReference type="ARBA" id="ARBA00022640"/>
    </source>
</evidence>
<comment type="similarity">
    <text evidence="17">Belongs to the complex I subunit 2 family.</text>
</comment>
<dbReference type="NCBIfam" id="NF002701">
    <property type="entry name" value="PRK02504.1"/>
    <property type="match status" value="1"/>
</dbReference>
<keyword evidence="7 17" id="KW-0874">Quinone</keyword>
<evidence type="ECO:0000313" key="20">
    <source>
        <dbReference type="EMBL" id="QGX43584.1"/>
    </source>
</evidence>
<evidence type="ECO:0000256" key="10">
    <source>
        <dbReference type="ARBA" id="ARBA00022967"/>
    </source>
</evidence>